<dbReference type="PANTHER" id="PTHR31569:SF4">
    <property type="entry name" value="SWIM-TYPE DOMAIN-CONTAINING PROTEIN"/>
    <property type="match status" value="1"/>
</dbReference>
<protein>
    <submittedName>
        <fullName evidence="9">Uncharacterized protein</fullName>
    </submittedName>
</protein>
<feature type="domain" description="IF140/IFT172/WDR19 TPR" evidence="7">
    <location>
        <begin position="274"/>
        <end position="341"/>
    </location>
</feature>
<comment type="subcellular location">
    <subcellularLocation>
        <location evidence="1">Cell projection</location>
        <location evidence="1">Cilium</location>
    </subcellularLocation>
</comment>
<proteinExistence type="predicted"/>
<feature type="domain" description="ZSWIM1/3 RNaseH-like" evidence="6">
    <location>
        <begin position="131"/>
        <end position="259"/>
    </location>
</feature>
<dbReference type="InterPro" id="IPR052579">
    <property type="entry name" value="Zinc_finger_SWIM"/>
</dbReference>
<evidence type="ECO:0000313" key="9">
    <source>
        <dbReference type="EMBL" id="KAE9304505.1"/>
    </source>
</evidence>
<keyword evidence="4" id="KW-0969">Cilium</keyword>
<dbReference type="GO" id="GO:0005929">
    <property type="term" value="C:cilium"/>
    <property type="evidence" value="ECO:0007669"/>
    <property type="project" value="UniProtKB-SubCell"/>
</dbReference>
<evidence type="ECO:0000256" key="5">
    <source>
        <dbReference type="ARBA" id="ARBA00023273"/>
    </source>
</evidence>
<reference evidence="9 11" key="1">
    <citation type="submission" date="2018-08" db="EMBL/GenBank/DDBJ databases">
        <title>Genomic investigation of the strawberry pathogen Phytophthora fragariae indicates pathogenicity is determined by transcriptional variation in three key races.</title>
        <authorList>
            <person name="Adams T.M."/>
            <person name="Armitage A.D."/>
            <person name="Sobczyk M.K."/>
            <person name="Bates H.J."/>
            <person name="Dunwell J.M."/>
            <person name="Nellist C.F."/>
            <person name="Harrison R.J."/>
        </authorList>
    </citation>
    <scope>NUCLEOTIDE SEQUENCE [LARGE SCALE GENOMIC DNA]</scope>
    <source>
        <strain evidence="8 10">SCRP249</strain>
        <strain evidence="9 11">SCRP333</strain>
    </source>
</reference>
<evidence type="ECO:0000259" key="6">
    <source>
        <dbReference type="Pfam" id="PF21056"/>
    </source>
</evidence>
<sequence length="363" mass="41409">MESNSRNVASRRQHRFDRYTGCTARVNATLTRDNKGGYSIYVQTKGSHNHALSSQLWDYYAENRRIKDPLVLETVANMRESGASAKGILSYLRKRTGKRTALRDIHNMLQTIRSKKQGDTPDAVHVEYVLREFVGQEQGNAASTFVEDETQLAHVVVFQSAQMKRLYQAFPDVVLADTTHGTNANQYKLFSFVVTDFFGKGQYVQHALVKAETEDNLRLAIKCFQSNNPSWNKVKVFVTEKDFHEKAVLAEAFPGTRQLLCTFQVVTWLEKQVALARHYEEMGDLKDAMEAYEDAGTHQKDIPRMLITLGKIDLLQKYVSTSNNRDLLIWWAQFQESQGQLYGIYFAQGQIEGGNISARVVFK</sequence>
<evidence type="ECO:0000313" key="10">
    <source>
        <dbReference type="Proteomes" id="UP000429607"/>
    </source>
</evidence>
<dbReference type="EMBL" id="QXFT01002070">
    <property type="protein sequence ID" value="KAE9304505.1"/>
    <property type="molecule type" value="Genomic_DNA"/>
</dbReference>
<evidence type="ECO:0000313" key="11">
    <source>
        <dbReference type="Proteomes" id="UP000434957"/>
    </source>
</evidence>
<dbReference type="InterPro" id="IPR056168">
    <property type="entry name" value="TPR_IF140/IFT172/WDR19"/>
</dbReference>
<accession>A0A6A4D9Q0</accession>
<dbReference type="InterPro" id="IPR048324">
    <property type="entry name" value="ZSWIM1-3_RNaseH-like"/>
</dbReference>
<name>A0A6A4D9Q0_9STRA</name>
<keyword evidence="5" id="KW-0966">Cell projection</keyword>
<dbReference type="Pfam" id="PF24762">
    <property type="entry name" value="TPR_IF140-IFT172"/>
    <property type="match status" value="1"/>
</dbReference>
<dbReference type="PANTHER" id="PTHR31569">
    <property type="entry name" value="SWIM-TYPE DOMAIN-CONTAINING PROTEIN"/>
    <property type="match status" value="1"/>
</dbReference>
<dbReference type="EMBL" id="QXFV01002113">
    <property type="protein sequence ID" value="KAE8992671.1"/>
    <property type="molecule type" value="Genomic_DNA"/>
</dbReference>
<keyword evidence="3" id="KW-0677">Repeat</keyword>
<dbReference type="Pfam" id="PF21056">
    <property type="entry name" value="ZSWIM1-3_RNaseH-like"/>
    <property type="match status" value="1"/>
</dbReference>
<keyword evidence="2" id="KW-0853">WD repeat</keyword>
<gene>
    <name evidence="8" type="ORF">PR001_g20874</name>
    <name evidence="9" type="ORF">PR003_g21737</name>
</gene>
<organism evidence="9 11">
    <name type="scientific">Phytophthora rubi</name>
    <dbReference type="NCBI Taxonomy" id="129364"/>
    <lineage>
        <taxon>Eukaryota</taxon>
        <taxon>Sar</taxon>
        <taxon>Stramenopiles</taxon>
        <taxon>Oomycota</taxon>
        <taxon>Peronosporomycetes</taxon>
        <taxon>Peronosporales</taxon>
        <taxon>Peronosporaceae</taxon>
        <taxon>Phytophthora</taxon>
    </lineage>
</organism>
<keyword evidence="11" id="KW-1185">Reference proteome</keyword>
<evidence type="ECO:0000256" key="2">
    <source>
        <dbReference type="ARBA" id="ARBA00022574"/>
    </source>
</evidence>
<evidence type="ECO:0000313" key="8">
    <source>
        <dbReference type="EMBL" id="KAE8992671.1"/>
    </source>
</evidence>
<comment type="caution">
    <text evidence="9">The sequence shown here is derived from an EMBL/GenBank/DDBJ whole genome shotgun (WGS) entry which is preliminary data.</text>
</comment>
<dbReference type="Proteomes" id="UP000429607">
    <property type="component" value="Unassembled WGS sequence"/>
</dbReference>
<evidence type="ECO:0000256" key="4">
    <source>
        <dbReference type="ARBA" id="ARBA00023069"/>
    </source>
</evidence>
<evidence type="ECO:0000256" key="1">
    <source>
        <dbReference type="ARBA" id="ARBA00004138"/>
    </source>
</evidence>
<evidence type="ECO:0000256" key="3">
    <source>
        <dbReference type="ARBA" id="ARBA00022737"/>
    </source>
</evidence>
<dbReference type="Proteomes" id="UP000434957">
    <property type="component" value="Unassembled WGS sequence"/>
</dbReference>
<dbReference type="AlphaFoldDB" id="A0A6A4D9Q0"/>
<evidence type="ECO:0000259" key="7">
    <source>
        <dbReference type="Pfam" id="PF24762"/>
    </source>
</evidence>